<sequence>MTLSSFTSGAFSFFRKRPPSVTSFRLGRRCPSDWMLGSVTALELQQATNATSRSREDPWRRMMKQIRKRPYGGLEEMVARSCALGSSIGNDDSICEVWGYKSGRGYGPVLTSNVSHCCVRV</sequence>
<protein>
    <submittedName>
        <fullName evidence="1">Uncharacterized protein</fullName>
    </submittedName>
</protein>
<proteinExistence type="predicted"/>
<dbReference type="VEuPathDB" id="FungiDB:HpaG802955"/>
<organism evidence="1 2">
    <name type="scientific">Hyaloperonospora arabidopsidis (strain Emoy2)</name>
    <name type="common">Downy mildew agent</name>
    <name type="synonym">Peronospora arabidopsidis</name>
    <dbReference type="NCBI Taxonomy" id="559515"/>
    <lineage>
        <taxon>Eukaryota</taxon>
        <taxon>Sar</taxon>
        <taxon>Stramenopiles</taxon>
        <taxon>Oomycota</taxon>
        <taxon>Peronosporomycetes</taxon>
        <taxon>Peronosporales</taxon>
        <taxon>Peronosporaceae</taxon>
        <taxon>Hyaloperonospora</taxon>
    </lineage>
</organism>
<name>M4B9J5_HYAAE</name>
<dbReference type="Proteomes" id="UP000011713">
    <property type="component" value="Unassembled WGS sequence"/>
</dbReference>
<evidence type="ECO:0000313" key="1">
    <source>
        <dbReference type="EnsemblProtists" id="HpaP802955"/>
    </source>
</evidence>
<dbReference type="HOGENOM" id="CLU_2042567_0_0_1"/>
<reference evidence="1" key="2">
    <citation type="submission" date="2015-06" db="UniProtKB">
        <authorList>
            <consortium name="EnsemblProtists"/>
        </authorList>
    </citation>
    <scope>IDENTIFICATION</scope>
    <source>
        <strain evidence="1">Emoy2</strain>
    </source>
</reference>
<dbReference type="AlphaFoldDB" id="M4B9J5"/>
<keyword evidence="2" id="KW-1185">Reference proteome</keyword>
<dbReference type="EnsemblProtists" id="HpaT802955">
    <property type="protein sequence ID" value="HpaP802955"/>
    <property type="gene ID" value="HpaG802955"/>
</dbReference>
<dbReference type="EMBL" id="JH598031">
    <property type="status" value="NOT_ANNOTATED_CDS"/>
    <property type="molecule type" value="Genomic_DNA"/>
</dbReference>
<evidence type="ECO:0000313" key="2">
    <source>
        <dbReference type="Proteomes" id="UP000011713"/>
    </source>
</evidence>
<accession>M4B9J5</accession>
<reference evidence="2" key="1">
    <citation type="journal article" date="2010" name="Science">
        <title>Signatures of adaptation to obligate biotrophy in the Hyaloperonospora arabidopsidis genome.</title>
        <authorList>
            <person name="Baxter L."/>
            <person name="Tripathy S."/>
            <person name="Ishaque N."/>
            <person name="Boot N."/>
            <person name="Cabral A."/>
            <person name="Kemen E."/>
            <person name="Thines M."/>
            <person name="Ah-Fong A."/>
            <person name="Anderson R."/>
            <person name="Badejoko W."/>
            <person name="Bittner-Eddy P."/>
            <person name="Boore J.L."/>
            <person name="Chibucos M.C."/>
            <person name="Coates M."/>
            <person name="Dehal P."/>
            <person name="Delehaunty K."/>
            <person name="Dong S."/>
            <person name="Downton P."/>
            <person name="Dumas B."/>
            <person name="Fabro G."/>
            <person name="Fronick C."/>
            <person name="Fuerstenberg S.I."/>
            <person name="Fulton L."/>
            <person name="Gaulin E."/>
            <person name="Govers F."/>
            <person name="Hughes L."/>
            <person name="Humphray S."/>
            <person name="Jiang R.H."/>
            <person name="Judelson H."/>
            <person name="Kamoun S."/>
            <person name="Kyung K."/>
            <person name="Meijer H."/>
            <person name="Minx P."/>
            <person name="Morris P."/>
            <person name="Nelson J."/>
            <person name="Phuntumart V."/>
            <person name="Qutob D."/>
            <person name="Rehmany A."/>
            <person name="Rougon-Cardoso A."/>
            <person name="Ryden P."/>
            <person name="Torto-Alalibo T."/>
            <person name="Studholme D."/>
            <person name="Wang Y."/>
            <person name="Win J."/>
            <person name="Wood J."/>
            <person name="Clifton S.W."/>
            <person name="Rogers J."/>
            <person name="Van den Ackerveken G."/>
            <person name="Jones J.D."/>
            <person name="McDowell J.M."/>
            <person name="Beynon J."/>
            <person name="Tyler B.M."/>
        </authorList>
    </citation>
    <scope>NUCLEOTIDE SEQUENCE [LARGE SCALE GENOMIC DNA]</scope>
    <source>
        <strain evidence="2">Emoy2</strain>
    </source>
</reference>
<dbReference type="InParanoid" id="M4B9J5"/>